<evidence type="ECO:0000256" key="3">
    <source>
        <dbReference type="ARBA" id="ARBA00023235"/>
    </source>
</evidence>
<dbReference type="InterPro" id="IPR020103">
    <property type="entry name" value="PsdUridine_synth_cat_dom_sf"/>
</dbReference>
<dbReference type="RefSeq" id="WP_078765316.1">
    <property type="nucleotide sequence ID" value="NZ_FUXZ01000003.1"/>
</dbReference>
<evidence type="ECO:0000256" key="7">
    <source>
        <dbReference type="RuleBase" id="RU003792"/>
    </source>
</evidence>
<dbReference type="SUPFAM" id="SSF55120">
    <property type="entry name" value="Pseudouridine synthase"/>
    <property type="match status" value="1"/>
</dbReference>
<dbReference type="STRING" id="39495.SAMN02745111_00425"/>
<evidence type="ECO:0000313" key="10">
    <source>
        <dbReference type="Proteomes" id="UP000190814"/>
    </source>
</evidence>
<accession>A0A1T4V8K1</accession>
<proteinExistence type="inferred from homology"/>
<comment type="similarity">
    <text evidence="1 4 7">Belongs to the tRNA pseudouridine synthase TruA family.</text>
</comment>
<dbReference type="EC" id="5.4.99.12" evidence="4"/>
<dbReference type="InterPro" id="IPR020095">
    <property type="entry name" value="PsdUridine_synth_TruA_C"/>
</dbReference>
<name>A0A1T4V8K1_9FIRM</name>
<keyword evidence="10" id="KW-1185">Reference proteome</keyword>
<evidence type="ECO:0000256" key="6">
    <source>
        <dbReference type="PIRSR" id="PIRSR001430-2"/>
    </source>
</evidence>
<evidence type="ECO:0000256" key="2">
    <source>
        <dbReference type="ARBA" id="ARBA00022694"/>
    </source>
</evidence>
<dbReference type="Pfam" id="PF01416">
    <property type="entry name" value="PseudoU_synth_1"/>
    <property type="match status" value="2"/>
</dbReference>
<comment type="function">
    <text evidence="4">Formation of pseudouridine at positions 38, 39 and 40 in the anticodon stem and loop of transfer RNAs.</text>
</comment>
<evidence type="ECO:0000259" key="8">
    <source>
        <dbReference type="Pfam" id="PF01416"/>
    </source>
</evidence>
<keyword evidence="2 4" id="KW-0819">tRNA processing</keyword>
<dbReference type="Gene3D" id="3.30.70.660">
    <property type="entry name" value="Pseudouridine synthase I, catalytic domain, C-terminal subdomain"/>
    <property type="match status" value="1"/>
</dbReference>
<comment type="caution">
    <text evidence="4">Lacks conserved residue(s) required for the propagation of feature annotation.</text>
</comment>
<feature type="active site" description="Nucleophile" evidence="4 5">
    <location>
        <position position="51"/>
    </location>
</feature>
<dbReference type="GO" id="GO:0160147">
    <property type="term" value="F:tRNA pseudouridine(38-40) synthase activity"/>
    <property type="evidence" value="ECO:0007669"/>
    <property type="project" value="UniProtKB-EC"/>
</dbReference>
<dbReference type="InterPro" id="IPR001406">
    <property type="entry name" value="PsdUridine_synth_TruA"/>
</dbReference>
<dbReference type="Gene3D" id="3.30.70.580">
    <property type="entry name" value="Pseudouridine synthase I, catalytic domain, N-terminal subdomain"/>
    <property type="match status" value="1"/>
</dbReference>
<dbReference type="AlphaFoldDB" id="A0A1T4V8K1"/>
<comment type="subunit">
    <text evidence="4">Homodimer.</text>
</comment>
<evidence type="ECO:0000313" key="9">
    <source>
        <dbReference type="EMBL" id="SKA61267.1"/>
    </source>
</evidence>
<reference evidence="9 10" key="1">
    <citation type="submission" date="2017-02" db="EMBL/GenBank/DDBJ databases">
        <authorList>
            <person name="Peterson S.W."/>
        </authorList>
    </citation>
    <scope>NUCLEOTIDE SEQUENCE [LARGE SCALE GENOMIC DNA]</scope>
    <source>
        <strain evidence="9 10">ATCC 35992</strain>
    </source>
</reference>
<dbReference type="PANTHER" id="PTHR11142">
    <property type="entry name" value="PSEUDOURIDYLATE SYNTHASE"/>
    <property type="match status" value="1"/>
</dbReference>
<protein>
    <recommendedName>
        <fullName evidence="4">tRNA pseudouridine synthase A</fullName>
        <ecNumber evidence="4">5.4.99.12</ecNumber>
    </recommendedName>
    <alternativeName>
        <fullName evidence="4">tRNA pseudouridine(38-40) synthase</fullName>
    </alternativeName>
    <alternativeName>
        <fullName evidence="4">tRNA pseudouridylate synthase I</fullName>
    </alternativeName>
    <alternativeName>
        <fullName evidence="4">tRNA-uridine isomerase I</fullName>
    </alternativeName>
</protein>
<dbReference type="NCBIfam" id="TIGR00071">
    <property type="entry name" value="hisT_truA"/>
    <property type="match status" value="1"/>
</dbReference>
<dbReference type="GO" id="GO:0031119">
    <property type="term" value="P:tRNA pseudouridine synthesis"/>
    <property type="evidence" value="ECO:0007669"/>
    <property type="project" value="UniProtKB-UniRule"/>
</dbReference>
<dbReference type="HAMAP" id="MF_00171">
    <property type="entry name" value="TruA"/>
    <property type="match status" value="1"/>
</dbReference>
<dbReference type="Proteomes" id="UP000190814">
    <property type="component" value="Unassembled WGS sequence"/>
</dbReference>
<sequence length="259" mass="28756">MRILLVVSYDGTNYCGWQKQNNCITIQGEVEKAISEVLKEDVEIIGASRTDSGVHANGNLAIFDTDSSIPADRWSKVLNQILPDDIVIQESKEVADEFNPRYMKFSKTYEYKILNRSYPLPTYNKSAYYVYGNLNVDAMKLAANALVGEHDFIAFAGAGSQVKTTVRTIFSIDIIEEKLDPTTLGDSDDLLKTGRLIKIRVRGDGFLYNMVRIIAGTLVDVGMGRIKPEDIKGIIESKDRTKAGKTAPAHGLTLLEIEI</sequence>
<gene>
    <name evidence="4" type="primary">truA</name>
    <name evidence="9" type="ORF">SAMN02745111_00425</name>
</gene>
<dbReference type="EMBL" id="FUXZ01000003">
    <property type="protein sequence ID" value="SKA61267.1"/>
    <property type="molecule type" value="Genomic_DNA"/>
</dbReference>
<evidence type="ECO:0000256" key="1">
    <source>
        <dbReference type="ARBA" id="ARBA00009375"/>
    </source>
</evidence>
<dbReference type="GO" id="GO:0003723">
    <property type="term" value="F:RNA binding"/>
    <property type="evidence" value="ECO:0007669"/>
    <property type="project" value="InterPro"/>
</dbReference>
<dbReference type="InterPro" id="IPR020097">
    <property type="entry name" value="PsdUridine_synth_TruA_a/b_dom"/>
</dbReference>
<dbReference type="InterPro" id="IPR020094">
    <property type="entry name" value="TruA/RsuA/RluB/E/F_N"/>
</dbReference>
<evidence type="ECO:0000256" key="4">
    <source>
        <dbReference type="HAMAP-Rule" id="MF_00171"/>
    </source>
</evidence>
<evidence type="ECO:0000256" key="5">
    <source>
        <dbReference type="PIRSR" id="PIRSR001430-1"/>
    </source>
</evidence>
<organism evidence="9 10">
    <name type="scientific">Eubacterium uniforme</name>
    <dbReference type="NCBI Taxonomy" id="39495"/>
    <lineage>
        <taxon>Bacteria</taxon>
        <taxon>Bacillati</taxon>
        <taxon>Bacillota</taxon>
        <taxon>Clostridia</taxon>
        <taxon>Eubacteriales</taxon>
        <taxon>Eubacteriaceae</taxon>
        <taxon>Eubacterium</taxon>
    </lineage>
</organism>
<dbReference type="PANTHER" id="PTHR11142:SF0">
    <property type="entry name" value="TRNA PSEUDOURIDINE SYNTHASE-LIKE 1"/>
    <property type="match status" value="1"/>
</dbReference>
<feature type="domain" description="Pseudouridine synthase I TruA alpha/beta" evidence="8">
    <location>
        <begin position="6"/>
        <end position="102"/>
    </location>
</feature>
<dbReference type="CDD" id="cd02570">
    <property type="entry name" value="PseudoU_synth_EcTruA"/>
    <property type="match status" value="1"/>
</dbReference>
<dbReference type="OrthoDB" id="9811823at2"/>
<feature type="binding site" evidence="4 6">
    <location>
        <position position="109"/>
    </location>
    <ligand>
        <name>substrate</name>
    </ligand>
</feature>
<dbReference type="PIRSF" id="PIRSF001430">
    <property type="entry name" value="tRNA_psdUrid_synth"/>
    <property type="match status" value="1"/>
</dbReference>
<feature type="domain" description="Pseudouridine synthase I TruA alpha/beta" evidence="8">
    <location>
        <begin position="142"/>
        <end position="257"/>
    </location>
</feature>
<comment type="catalytic activity">
    <reaction evidence="4 7">
        <text>uridine(38/39/40) in tRNA = pseudouridine(38/39/40) in tRNA</text>
        <dbReference type="Rhea" id="RHEA:22376"/>
        <dbReference type="Rhea" id="RHEA-COMP:10085"/>
        <dbReference type="Rhea" id="RHEA-COMP:10087"/>
        <dbReference type="ChEBI" id="CHEBI:65314"/>
        <dbReference type="ChEBI" id="CHEBI:65315"/>
        <dbReference type="EC" id="5.4.99.12"/>
    </reaction>
</comment>
<dbReference type="FunFam" id="3.30.70.580:FF:000001">
    <property type="entry name" value="tRNA pseudouridine synthase A"/>
    <property type="match status" value="1"/>
</dbReference>
<keyword evidence="3 4" id="KW-0413">Isomerase</keyword>